<dbReference type="EMBL" id="RJTJ01000006">
    <property type="protein sequence ID" value="RUM07665.1"/>
    <property type="molecule type" value="Genomic_DNA"/>
</dbReference>
<dbReference type="OrthoDB" id="595470at2"/>
<dbReference type="AlphaFoldDB" id="A0A3S0QMJ7"/>
<organism evidence="1 2">
    <name type="scientific">Rhizobium chutanense</name>
    <dbReference type="NCBI Taxonomy" id="2035448"/>
    <lineage>
        <taxon>Bacteria</taxon>
        <taxon>Pseudomonadati</taxon>
        <taxon>Pseudomonadota</taxon>
        <taxon>Alphaproteobacteria</taxon>
        <taxon>Hyphomicrobiales</taxon>
        <taxon>Rhizobiaceae</taxon>
        <taxon>Rhizobium/Agrobacterium group</taxon>
        <taxon>Rhizobium</taxon>
    </lineage>
</organism>
<protein>
    <submittedName>
        <fullName evidence="1">Type II toxin-antitoxin system RelE/ParE family toxin</fullName>
    </submittedName>
</protein>
<accession>A0A3S0QMJ7</accession>
<gene>
    <name evidence="1" type="ORF">EFR84_09225</name>
</gene>
<proteinExistence type="predicted"/>
<comment type="caution">
    <text evidence="1">The sequence shown here is derived from an EMBL/GenBank/DDBJ whole genome shotgun (WGS) entry which is preliminary data.</text>
</comment>
<reference evidence="1 2" key="1">
    <citation type="submission" date="2018-11" db="EMBL/GenBank/DDBJ databases">
        <title>Rhizobium chutanense sp. nov., isolated from root nodules of Phaseolus vulgaris in China.</title>
        <authorList>
            <person name="Huo Y."/>
        </authorList>
    </citation>
    <scope>NUCLEOTIDE SEQUENCE [LARGE SCALE GENOMIC DNA]</scope>
    <source>
        <strain evidence="1 2">C16</strain>
    </source>
</reference>
<evidence type="ECO:0000313" key="2">
    <source>
        <dbReference type="Proteomes" id="UP000278081"/>
    </source>
</evidence>
<dbReference type="Proteomes" id="UP000278081">
    <property type="component" value="Unassembled WGS sequence"/>
</dbReference>
<evidence type="ECO:0000313" key="1">
    <source>
        <dbReference type="EMBL" id="RUM07665.1"/>
    </source>
</evidence>
<name>A0A3S0QMJ7_9HYPH</name>
<sequence>MLADLPGSGRPRRIKGTGEVVLADIPYITPDRVGRDIEIITVMHAHQRWPAKL</sequence>
<dbReference type="RefSeq" id="WP_126908652.1">
    <property type="nucleotide sequence ID" value="NZ_ML133753.1"/>
</dbReference>